<feature type="transmembrane region" description="Helical" evidence="3">
    <location>
        <begin position="70"/>
        <end position="89"/>
    </location>
</feature>
<dbReference type="PANTHER" id="PTHR30576:SF0">
    <property type="entry name" value="UNDECAPRENYL-PHOSPHATE N-ACETYLGALACTOSAMINYL 1-PHOSPHATE TRANSFERASE-RELATED"/>
    <property type="match status" value="1"/>
</dbReference>
<accession>A0A418W6W8</accession>
<feature type="transmembrane region" description="Helical" evidence="3">
    <location>
        <begin position="272"/>
        <end position="296"/>
    </location>
</feature>
<protein>
    <submittedName>
        <fullName evidence="5">Sugar transferase</fullName>
    </submittedName>
</protein>
<feature type="transmembrane region" description="Helical" evidence="3">
    <location>
        <begin position="130"/>
        <end position="150"/>
    </location>
</feature>
<keyword evidence="3" id="KW-1133">Transmembrane helix</keyword>
<sequence length="463" mass="50309">MNAPVGSVQGKPFVAAALLAPAPFTLTKRSRRLGIYASMVMFDAGAVLLGFLAANLLILDNPLASPGLKLAGLVLPVFSGIALNNRAYVLDALTDPVRGTMRAIMSLLAASALVLFMLYGLGLLREHHPAFIATAIGSGALLLVFARAIADTVSRRVLDDNPVSELMIVDGVPHVPSPGVITLHAEEAGIQPDMGDPIMLDRLGHLLRAVDKVTVACQPERRHDWTLALRGAAVAGEVRTDIDAMLRGNLRAAVNPDHIRPLSMVDLTLKRLLDLTIVIPALLFALPLLILVAIAIKFESSGPVLFVQQRLGHGNRLFRMYKFRSMRADRGDAAGTTSASRDDDRVTRVGRFIRATSIDELPQLFNVLIGNMSLVGPRPHALGSTASSKLFWDIDRNYWLRHACMPGLTGLAQVRGFRGATQHASDLENRLAADLEYVRDWSLWLDIAILFRTFGVVIHKNAF</sequence>
<evidence type="ECO:0000256" key="1">
    <source>
        <dbReference type="ARBA" id="ARBA00006464"/>
    </source>
</evidence>
<keyword evidence="5" id="KW-0808">Transferase</keyword>
<name>A0A418W6W8_9SPHN</name>
<keyword evidence="6" id="KW-1185">Reference proteome</keyword>
<evidence type="ECO:0000256" key="2">
    <source>
        <dbReference type="ARBA" id="ARBA00023169"/>
    </source>
</evidence>
<dbReference type="PANTHER" id="PTHR30576">
    <property type="entry name" value="COLANIC BIOSYNTHESIS UDP-GLUCOSE LIPID CARRIER TRANSFERASE"/>
    <property type="match status" value="1"/>
</dbReference>
<evidence type="ECO:0000313" key="6">
    <source>
        <dbReference type="Proteomes" id="UP000286100"/>
    </source>
</evidence>
<comment type="similarity">
    <text evidence="1">Belongs to the bacterial sugar transferase family.</text>
</comment>
<reference evidence="5 6" key="1">
    <citation type="submission" date="2018-09" db="EMBL/GenBank/DDBJ databases">
        <authorList>
            <person name="Zhu H."/>
        </authorList>
    </citation>
    <scope>NUCLEOTIDE SEQUENCE [LARGE SCALE GENOMIC DNA]</scope>
    <source>
        <strain evidence="5 6">K2R01-6</strain>
    </source>
</reference>
<comment type="caution">
    <text evidence="5">The sequence shown here is derived from an EMBL/GenBank/DDBJ whole genome shotgun (WGS) entry which is preliminary data.</text>
</comment>
<dbReference type="InterPro" id="IPR003362">
    <property type="entry name" value="Bact_transf"/>
</dbReference>
<organism evidence="5 6">
    <name type="scientific">Sphingomonas cavernae</name>
    <dbReference type="NCBI Taxonomy" id="2320861"/>
    <lineage>
        <taxon>Bacteria</taxon>
        <taxon>Pseudomonadati</taxon>
        <taxon>Pseudomonadota</taxon>
        <taxon>Alphaproteobacteria</taxon>
        <taxon>Sphingomonadales</taxon>
        <taxon>Sphingomonadaceae</taxon>
        <taxon>Sphingomonas</taxon>
    </lineage>
</organism>
<gene>
    <name evidence="5" type="ORF">D3876_17940</name>
</gene>
<dbReference type="RefSeq" id="WP_119764825.1">
    <property type="nucleotide sequence ID" value="NZ_QYUM01000004.1"/>
</dbReference>
<dbReference type="GO" id="GO:0000271">
    <property type="term" value="P:polysaccharide biosynthetic process"/>
    <property type="evidence" value="ECO:0007669"/>
    <property type="project" value="UniProtKB-KW"/>
</dbReference>
<evidence type="ECO:0000259" key="4">
    <source>
        <dbReference type="Pfam" id="PF02397"/>
    </source>
</evidence>
<dbReference type="Proteomes" id="UP000286100">
    <property type="component" value="Unassembled WGS sequence"/>
</dbReference>
<feature type="transmembrane region" description="Helical" evidence="3">
    <location>
        <begin position="33"/>
        <end position="58"/>
    </location>
</feature>
<proteinExistence type="inferred from homology"/>
<keyword evidence="3" id="KW-0812">Transmembrane</keyword>
<keyword evidence="3" id="KW-0472">Membrane</keyword>
<dbReference type="EMBL" id="QYUM01000004">
    <property type="protein sequence ID" value="RJF85762.1"/>
    <property type="molecule type" value="Genomic_DNA"/>
</dbReference>
<feature type="domain" description="Bacterial sugar transferase" evidence="4">
    <location>
        <begin position="270"/>
        <end position="458"/>
    </location>
</feature>
<dbReference type="AlphaFoldDB" id="A0A418W6W8"/>
<evidence type="ECO:0000313" key="5">
    <source>
        <dbReference type="EMBL" id="RJF85762.1"/>
    </source>
</evidence>
<feature type="transmembrane region" description="Helical" evidence="3">
    <location>
        <begin position="101"/>
        <end position="124"/>
    </location>
</feature>
<dbReference type="Pfam" id="PF02397">
    <property type="entry name" value="Bac_transf"/>
    <property type="match status" value="1"/>
</dbReference>
<dbReference type="GO" id="GO:0016780">
    <property type="term" value="F:phosphotransferase activity, for other substituted phosphate groups"/>
    <property type="evidence" value="ECO:0007669"/>
    <property type="project" value="TreeGrafter"/>
</dbReference>
<keyword evidence="2" id="KW-0270">Exopolysaccharide synthesis</keyword>
<evidence type="ECO:0000256" key="3">
    <source>
        <dbReference type="SAM" id="Phobius"/>
    </source>
</evidence>